<evidence type="ECO:0000256" key="5">
    <source>
        <dbReference type="ARBA" id="ARBA00023136"/>
    </source>
</evidence>
<feature type="domain" description="VTT" evidence="7">
    <location>
        <begin position="47"/>
        <end position="166"/>
    </location>
</feature>
<feature type="transmembrane region" description="Helical" evidence="6">
    <location>
        <begin position="14"/>
        <end position="34"/>
    </location>
</feature>
<feature type="transmembrane region" description="Helical" evidence="6">
    <location>
        <begin position="54"/>
        <end position="76"/>
    </location>
</feature>
<dbReference type="EMBL" id="UGTI01000001">
    <property type="protein sequence ID" value="SUB78519.1"/>
    <property type="molecule type" value="Genomic_DNA"/>
</dbReference>
<dbReference type="eggNOG" id="COG0586">
    <property type="taxonomic scope" value="Bacteria"/>
</dbReference>
<evidence type="ECO:0000259" key="7">
    <source>
        <dbReference type="Pfam" id="PF09335"/>
    </source>
</evidence>
<dbReference type="PANTHER" id="PTHR42709">
    <property type="entry name" value="ALKALINE PHOSPHATASE LIKE PROTEIN"/>
    <property type="match status" value="1"/>
</dbReference>
<dbReference type="InterPro" id="IPR032816">
    <property type="entry name" value="VTT_dom"/>
</dbReference>
<dbReference type="STRING" id="28115.HQ47_02380"/>
<dbReference type="Proteomes" id="UP000030103">
    <property type="component" value="Unassembled WGS sequence"/>
</dbReference>
<evidence type="ECO:0000256" key="1">
    <source>
        <dbReference type="ARBA" id="ARBA00004651"/>
    </source>
</evidence>
<feature type="transmembrane region" description="Helical" evidence="6">
    <location>
        <begin position="185"/>
        <end position="207"/>
    </location>
</feature>
<evidence type="ECO:0000313" key="13">
    <source>
        <dbReference type="Proteomes" id="UP000254263"/>
    </source>
</evidence>
<dbReference type="Pfam" id="PF09335">
    <property type="entry name" value="VTT_dom"/>
    <property type="match status" value="1"/>
</dbReference>
<sequence length="219" mass="24332">MESIGIIQWCLEHLNYWTITLLMAIESSFIPFPSEVVVPPAAWKAAAGSGDMNVFLVVFFATLGADIGAAINYYLAMWLGRPIVYRFARSRIGRALMLNTEKVQRAEVYFEKNGAVSTLIGRLVPGIRQLISIPAGLAKMKFMPFLLYTTIGAGIWNTVLAILGYSLASVPGIKTEEELIRTVTVYSHEIGFGIIAIILLVAFIFLFRKKRRKKANIQA</sequence>
<evidence type="ECO:0000256" key="4">
    <source>
        <dbReference type="ARBA" id="ARBA00022989"/>
    </source>
</evidence>
<keyword evidence="3 6" id="KW-0812">Transmembrane</keyword>
<dbReference type="Proteomes" id="UP000254263">
    <property type="component" value="Unassembled WGS sequence"/>
</dbReference>
<keyword evidence="11" id="KW-1185">Reference proteome</keyword>
<accession>A0A0A2ECM1</accession>
<reference evidence="8 11" key="1">
    <citation type="submission" date="2014-09" db="EMBL/GenBank/DDBJ databases">
        <title>Draft Genome Sequence of Porphyromonas macacae COT-192_OH2859.</title>
        <authorList>
            <person name="Wallis C."/>
            <person name="Deusch O."/>
            <person name="O'Flynn C."/>
            <person name="Davis I."/>
            <person name="Horsfall A."/>
            <person name="Kirkwood N."/>
            <person name="Harris S."/>
            <person name="Eisen J.A."/>
            <person name="Coil D.A."/>
            <person name="Darling A.E."/>
            <person name="Jospin G."/>
            <person name="Alexiev A."/>
        </authorList>
    </citation>
    <scope>NUCLEOTIDE SEQUENCE [LARGE SCALE GENOMIC DNA]</scope>
    <source>
        <strain evidence="11">COT-192 OH2859</strain>
        <strain evidence="8">COT-192_OH2859</strain>
    </source>
</reference>
<evidence type="ECO:0000313" key="12">
    <source>
        <dbReference type="Proteomes" id="UP000254156"/>
    </source>
</evidence>
<evidence type="ECO:0000256" key="6">
    <source>
        <dbReference type="SAM" id="Phobius"/>
    </source>
</evidence>
<organism evidence="8 11">
    <name type="scientific">Porphyromonas macacae</name>
    <dbReference type="NCBI Taxonomy" id="28115"/>
    <lineage>
        <taxon>Bacteria</taxon>
        <taxon>Pseudomonadati</taxon>
        <taxon>Bacteroidota</taxon>
        <taxon>Bacteroidia</taxon>
        <taxon>Bacteroidales</taxon>
        <taxon>Porphyromonadaceae</taxon>
        <taxon>Porphyromonas</taxon>
    </lineage>
</organism>
<evidence type="ECO:0000256" key="3">
    <source>
        <dbReference type="ARBA" id="ARBA00022692"/>
    </source>
</evidence>
<dbReference type="PANTHER" id="PTHR42709:SF6">
    <property type="entry name" value="UNDECAPRENYL PHOSPHATE TRANSPORTER A"/>
    <property type="match status" value="1"/>
</dbReference>
<proteinExistence type="predicted"/>
<dbReference type="RefSeq" id="WP_025079456.1">
    <property type="nucleotide sequence ID" value="NZ_JASBZX010000006.1"/>
</dbReference>
<dbReference type="GO" id="GO:0005886">
    <property type="term" value="C:plasma membrane"/>
    <property type="evidence" value="ECO:0007669"/>
    <property type="project" value="UniProtKB-SubCell"/>
</dbReference>
<name>A0A0A2ECM1_9PORP</name>
<dbReference type="OrthoDB" id="9813426at2"/>
<evidence type="ECO:0000256" key="2">
    <source>
        <dbReference type="ARBA" id="ARBA00022475"/>
    </source>
</evidence>
<evidence type="ECO:0000313" key="8">
    <source>
        <dbReference type="EMBL" id="KGN75205.1"/>
    </source>
</evidence>
<dbReference type="EMBL" id="JRFA01000008">
    <property type="protein sequence ID" value="KGN75205.1"/>
    <property type="molecule type" value="Genomic_DNA"/>
</dbReference>
<comment type="subcellular location">
    <subcellularLocation>
        <location evidence="1">Cell membrane</location>
        <topology evidence="1">Multi-pass membrane protein</topology>
    </subcellularLocation>
</comment>
<feature type="transmembrane region" description="Helical" evidence="6">
    <location>
        <begin position="145"/>
        <end position="165"/>
    </location>
</feature>
<keyword evidence="5 6" id="KW-0472">Membrane</keyword>
<protein>
    <submittedName>
        <fullName evidence="8">Membrane protein</fullName>
    </submittedName>
    <submittedName>
        <fullName evidence="9">SNARE associated Golgi protein</fullName>
    </submittedName>
</protein>
<evidence type="ECO:0000313" key="9">
    <source>
        <dbReference type="EMBL" id="SUB78519.1"/>
    </source>
</evidence>
<evidence type="ECO:0000313" key="10">
    <source>
        <dbReference type="EMBL" id="SUB89698.1"/>
    </source>
</evidence>
<dbReference type="InterPro" id="IPR051311">
    <property type="entry name" value="DedA_domain"/>
</dbReference>
<keyword evidence="4 6" id="KW-1133">Transmembrane helix</keyword>
<dbReference type="AlphaFoldDB" id="A0A0A2ECM1"/>
<gene>
    <name evidence="9" type="primary">dedA</name>
    <name evidence="8" type="ORF">HQ47_02380</name>
    <name evidence="10" type="ORF">NCTC11632_01823</name>
    <name evidence="9" type="ORF">NCTC13100_01697</name>
</gene>
<evidence type="ECO:0000313" key="11">
    <source>
        <dbReference type="Proteomes" id="UP000030103"/>
    </source>
</evidence>
<dbReference type="Proteomes" id="UP000254156">
    <property type="component" value="Unassembled WGS sequence"/>
</dbReference>
<keyword evidence="2" id="KW-1003">Cell membrane</keyword>
<reference evidence="12 13" key="2">
    <citation type="submission" date="2018-06" db="EMBL/GenBank/DDBJ databases">
        <authorList>
            <consortium name="Pathogen Informatics"/>
            <person name="Doyle S."/>
        </authorList>
    </citation>
    <scope>NUCLEOTIDE SEQUENCE [LARGE SCALE GENOMIC DNA]</scope>
    <source>
        <strain evidence="10 12">NCTC11632</strain>
        <strain evidence="9 13">NCTC13100</strain>
    </source>
</reference>
<dbReference type="EMBL" id="UGTF01000002">
    <property type="protein sequence ID" value="SUB89698.1"/>
    <property type="molecule type" value="Genomic_DNA"/>
</dbReference>